<dbReference type="EMBL" id="SEYY01021361">
    <property type="protein sequence ID" value="KAB7496430.1"/>
    <property type="molecule type" value="Genomic_DNA"/>
</dbReference>
<comment type="caution">
    <text evidence="2">The sequence shown here is derived from an EMBL/GenBank/DDBJ whole genome shotgun (WGS) entry which is preliminary data.</text>
</comment>
<dbReference type="AlphaFoldDB" id="A0A5N5SUT1"/>
<gene>
    <name evidence="2" type="ORF">Anas_07950</name>
</gene>
<reference evidence="2 3" key="1">
    <citation type="journal article" date="2019" name="PLoS Biol.">
        <title>Sex chromosomes control vertical transmission of feminizing Wolbachia symbionts in an isopod.</title>
        <authorList>
            <person name="Becking T."/>
            <person name="Chebbi M.A."/>
            <person name="Giraud I."/>
            <person name="Moumen B."/>
            <person name="Laverre T."/>
            <person name="Caubet Y."/>
            <person name="Peccoud J."/>
            <person name="Gilbert C."/>
            <person name="Cordaux R."/>
        </authorList>
    </citation>
    <scope>NUCLEOTIDE SEQUENCE [LARGE SCALE GENOMIC DNA]</scope>
    <source>
        <strain evidence="2">ANa2</strain>
        <tissue evidence="2">Whole body excluding digestive tract and cuticle</tissue>
    </source>
</reference>
<evidence type="ECO:0000313" key="3">
    <source>
        <dbReference type="Proteomes" id="UP000326759"/>
    </source>
</evidence>
<keyword evidence="3" id="KW-1185">Reference proteome</keyword>
<proteinExistence type="predicted"/>
<protein>
    <submittedName>
        <fullName evidence="2">Uncharacterized protein</fullName>
    </submittedName>
</protein>
<dbReference type="Proteomes" id="UP000326759">
    <property type="component" value="Unassembled WGS sequence"/>
</dbReference>
<evidence type="ECO:0000256" key="1">
    <source>
        <dbReference type="SAM" id="MobiDB-lite"/>
    </source>
</evidence>
<feature type="region of interest" description="Disordered" evidence="1">
    <location>
        <begin position="1"/>
        <end position="27"/>
    </location>
</feature>
<organism evidence="2 3">
    <name type="scientific">Armadillidium nasatum</name>
    <dbReference type="NCBI Taxonomy" id="96803"/>
    <lineage>
        <taxon>Eukaryota</taxon>
        <taxon>Metazoa</taxon>
        <taxon>Ecdysozoa</taxon>
        <taxon>Arthropoda</taxon>
        <taxon>Crustacea</taxon>
        <taxon>Multicrustacea</taxon>
        <taxon>Malacostraca</taxon>
        <taxon>Eumalacostraca</taxon>
        <taxon>Peracarida</taxon>
        <taxon>Isopoda</taxon>
        <taxon>Oniscidea</taxon>
        <taxon>Crinocheta</taxon>
        <taxon>Armadillidiidae</taxon>
        <taxon>Armadillidium</taxon>
    </lineage>
</organism>
<sequence length="100" mass="10783">MITSAAQVPPPPVQPPLPIPPLDSPPQAAIVQETAPGTSALEVLPPGANNPSCGIARRRSSLLNNELKYFYSPCCNEDLIRSVFAIFRSINLELFLNDIT</sequence>
<accession>A0A5N5SUT1</accession>
<evidence type="ECO:0000313" key="2">
    <source>
        <dbReference type="EMBL" id="KAB7496430.1"/>
    </source>
</evidence>
<feature type="compositionally biased region" description="Pro residues" evidence="1">
    <location>
        <begin position="8"/>
        <end position="24"/>
    </location>
</feature>
<name>A0A5N5SUT1_9CRUS</name>